<dbReference type="Pfam" id="PF01074">
    <property type="entry name" value="Glyco_hydro_38N"/>
    <property type="match status" value="1"/>
</dbReference>
<dbReference type="Proteomes" id="UP000547209">
    <property type="component" value="Unassembled WGS sequence"/>
</dbReference>
<dbReference type="SUPFAM" id="SSF74650">
    <property type="entry name" value="Galactose mutarotase-like"/>
    <property type="match status" value="1"/>
</dbReference>
<dbReference type="GO" id="GO:0006013">
    <property type="term" value="P:mannose metabolic process"/>
    <property type="evidence" value="ECO:0007669"/>
    <property type="project" value="InterPro"/>
</dbReference>
<dbReference type="Gene3D" id="1.20.1270.50">
    <property type="entry name" value="Glycoside hydrolase family 38, central domain"/>
    <property type="match status" value="1"/>
</dbReference>
<dbReference type="RefSeq" id="WP_185143715.1">
    <property type="nucleotide sequence ID" value="NZ_JACJVP010000025.1"/>
</dbReference>
<dbReference type="GO" id="GO:0046872">
    <property type="term" value="F:metal ion binding"/>
    <property type="evidence" value="ECO:0007669"/>
    <property type="project" value="UniProtKB-KW"/>
</dbReference>
<dbReference type="InterPro" id="IPR000602">
    <property type="entry name" value="Glyco_hydro_38_N"/>
</dbReference>
<feature type="domain" description="Glycoside hydrolase family 38 central" evidence="5">
    <location>
        <begin position="304"/>
        <end position="377"/>
    </location>
</feature>
<dbReference type="InterPro" id="IPR027291">
    <property type="entry name" value="Glyco_hydro_38_N_sf"/>
</dbReference>
<evidence type="ECO:0000256" key="4">
    <source>
        <dbReference type="ARBA" id="ARBA00023295"/>
    </source>
</evidence>
<dbReference type="AlphaFoldDB" id="A0A7X0RRA7"/>
<dbReference type="GO" id="GO:0009313">
    <property type="term" value="P:oligosaccharide catabolic process"/>
    <property type="evidence" value="ECO:0007669"/>
    <property type="project" value="TreeGrafter"/>
</dbReference>
<dbReference type="InterPro" id="IPR011682">
    <property type="entry name" value="Glyco_hydro_38_C"/>
</dbReference>
<keyword evidence="4" id="KW-0326">Glycosidase</keyword>
<dbReference type="SMART" id="SM00872">
    <property type="entry name" value="Alpha-mann_mid"/>
    <property type="match status" value="1"/>
</dbReference>
<dbReference type="Pfam" id="PF09261">
    <property type="entry name" value="Alpha-mann_mid"/>
    <property type="match status" value="1"/>
</dbReference>
<dbReference type="EMBL" id="JACJVP010000025">
    <property type="protein sequence ID" value="MBB6672252.1"/>
    <property type="molecule type" value="Genomic_DNA"/>
</dbReference>
<dbReference type="InterPro" id="IPR037094">
    <property type="entry name" value="Glyco_hydro_38_cen_sf"/>
</dbReference>
<dbReference type="PANTHER" id="PTHR46017">
    <property type="entry name" value="ALPHA-MANNOSIDASE 2C1"/>
    <property type="match status" value="1"/>
</dbReference>
<comment type="caution">
    <text evidence="6">The sequence shown here is derived from an EMBL/GenBank/DDBJ whole genome shotgun (WGS) entry which is preliminary data.</text>
</comment>
<dbReference type="Pfam" id="PF17677">
    <property type="entry name" value="Glyco_hydro38C2"/>
    <property type="match status" value="1"/>
</dbReference>
<dbReference type="SUPFAM" id="SSF88713">
    <property type="entry name" value="Glycoside hydrolase/deacetylase"/>
    <property type="match status" value="1"/>
</dbReference>
<keyword evidence="3" id="KW-0378">Hydrolase</keyword>
<dbReference type="InterPro" id="IPR041147">
    <property type="entry name" value="GH38_C"/>
</dbReference>
<dbReference type="InterPro" id="IPR011330">
    <property type="entry name" value="Glyco_hydro/deAcase_b/a-brl"/>
</dbReference>
<comment type="similarity">
    <text evidence="1">Belongs to the glycosyl hydrolase 38 family.</text>
</comment>
<proteinExistence type="inferred from homology"/>
<dbReference type="GO" id="GO:0030246">
    <property type="term" value="F:carbohydrate binding"/>
    <property type="evidence" value="ECO:0007669"/>
    <property type="project" value="InterPro"/>
</dbReference>
<evidence type="ECO:0000313" key="6">
    <source>
        <dbReference type="EMBL" id="MBB6672252.1"/>
    </source>
</evidence>
<dbReference type="PANTHER" id="PTHR46017:SF2">
    <property type="entry name" value="MANNOSYLGLYCERATE HYDROLASE"/>
    <property type="match status" value="1"/>
</dbReference>
<dbReference type="InterPro" id="IPR028995">
    <property type="entry name" value="Glyco_hydro_57/38_cen_sf"/>
</dbReference>
<sequence>MNKNQTDKMYVVSHTHWDREWYQDFQAYRTRLVYLIDELIEKMERDPEYRYFMMDGQTIVVEDYLEIRPENRERLLSLIRSGRIAIGPWYVMPDEFLVSGESLIRNFLIGFRQSRSWGVEPLKSGYVPDLFGHNSQLPQILRGFGMDNTVLGRGFLGDADPSEMIWEGADGSRVIGLKLDEDRLYSDFYFFMRWPFADRAYEYNREELILRAKDMLEYKQKRATTDLLLGLDGVDHSEIEPELPAILKTLNEAGLGVTFVHEHFEHYLRDLRERLGDGGTLNVFKGEQRSPGYSGVNNWVPLNVLSSRIHLKQMNANCETLLEKWAEPWGVFTAWEGRPYAKGFYRKAWEYLIQNHPHDSICGCSIDQVHRDMVYRFDQSRLISEQMIKEEFRYISNHLQPDGVKGDYLLTVFNASQTNVDQAIDVELRLPPEYAQATVLPGSGGAPFRIYDQHDREVEYQLLEVKRGVMSHTRPYRDIPDADILDVYRVAFHGNVPSFGYVTYGIRPIVSEGHKPKQYDAPLMAPLYRNPAGSMQVNAHTWDNGRVRIQIHSNGTITVHDLHSGNKYSNVLLFEDEGDVGDGWTHVSPTTNEVYSTAAANAQISVVYGGPLQTCIRIQLNMRVPDRADLEKTRRSETFVELPITTFVELTKDDPIVRFRTVVHNTARDHRLRVLLPSGLAADRYYTSTPFDLVERRIQHPDYRSRLQSDDGGTAPHNGIVAVNDSSCGLAVYSNGLYEAVVRDDEPRTIAMTLYRSTGNEVLTNGGDGGQLLQELQFSYAIRPYSVAADREHTLWRERQLFAAGLRSITRKAGKPLYETPHRAEAKLPAAHSFMAVSGAGLIVSAVKESEDRPGQYVIRIFNVLNRPVQGNLAFDRALQSAQLLNLDEQPAGEIDFGDRQITLDVKPKQVITVEIRIDRI</sequence>
<evidence type="ECO:0000256" key="1">
    <source>
        <dbReference type="ARBA" id="ARBA00009792"/>
    </source>
</evidence>
<dbReference type="Gene3D" id="3.20.110.10">
    <property type="entry name" value="Glycoside hydrolase 38, N terminal domain"/>
    <property type="match status" value="1"/>
</dbReference>
<dbReference type="InterPro" id="IPR011013">
    <property type="entry name" value="Gal_mutarotase_sf_dom"/>
</dbReference>
<name>A0A7X0RRA7_9BACL</name>
<evidence type="ECO:0000313" key="7">
    <source>
        <dbReference type="Proteomes" id="UP000547209"/>
    </source>
</evidence>
<organism evidence="6 7">
    <name type="scientific">Cohnella nanjingensis</name>
    <dbReference type="NCBI Taxonomy" id="1387779"/>
    <lineage>
        <taxon>Bacteria</taxon>
        <taxon>Bacillati</taxon>
        <taxon>Bacillota</taxon>
        <taxon>Bacilli</taxon>
        <taxon>Bacillales</taxon>
        <taxon>Paenibacillaceae</taxon>
        <taxon>Cohnella</taxon>
    </lineage>
</organism>
<evidence type="ECO:0000256" key="3">
    <source>
        <dbReference type="ARBA" id="ARBA00022801"/>
    </source>
</evidence>
<reference evidence="6 7" key="1">
    <citation type="submission" date="2020-08" db="EMBL/GenBank/DDBJ databases">
        <title>Cohnella phylogeny.</title>
        <authorList>
            <person name="Dunlap C."/>
        </authorList>
    </citation>
    <scope>NUCLEOTIDE SEQUENCE [LARGE SCALE GENOMIC DNA]</scope>
    <source>
        <strain evidence="6 7">DSM 28246</strain>
    </source>
</reference>
<evidence type="ECO:0000256" key="2">
    <source>
        <dbReference type="ARBA" id="ARBA00022723"/>
    </source>
</evidence>
<evidence type="ECO:0000259" key="5">
    <source>
        <dbReference type="SMART" id="SM00872"/>
    </source>
</evidence>
<dbReference type="Pfam" id="PF07748">
    <property type="entry name" value="Glyco_hydro_38C"/>
    <property type="match status" value="1"/>
</dbReference>
<keyword evidence="2" id="KW-0479">Metal-binding</keyword>
<protein>
    <recommendedName>
        <fullName evidence="5">Glycoside hydrolase family 38 central domain-containing protein</fullName>
    </recommendedName>
</protein>
<dbReference type="GO" id="GO:0004559">
    <property type="term" value="F:alpha-mannosidase activity"/>
    <property type="evidence" value="ECO:0007669"/>
    <property type="project" value="InterPro"/>
</dbReference>
<dbReference type="Gene3D" id="2.70.98.30">
    <property type="entry name" value="Golgi alpha-mannosidase II, domain 4"/>
    <property type="match status" value="1"/>
</dbReference>
<keyword evidence="7" id="KW-1185">Reference proteome</keyword>
<dbReference type="SUPFAM" id="SSF88688">
    <property type="entry name" value="Families 57/38 glycoside transferase middle domain"/>
    <property type="match status" value="1"/>
</dbReference>
<dbReference type="InterPro" id="IPR015341">
    <property type="entry name" value="Glyco_hydro_38_cen"/>
</dbReference>
<accession>A0A7X0RRA7</accession>
<gene>
    <name evidence="6" type="ORF">H7C19_16345</name>
</gene>